<keyword evidence="3" id="KW-1185">Reference proteome</keyword>
<evidence type="ECO:0000313" key="3">
    <source>
        <dbReference type="Proteomes" id="UP000729402"/>
    </source>
</evidence>
<sequence length="94" mass="10259">MLPPCLSAPAKLRLPSPVPEEKNRRCLGCRALLPRLAWRAVCRCTLHALRSPTVGCCCCRLCLLPHADGLPPRLVPGTARHPHRAPHPAAPLRP</sequence>
<evidence type="ECO:0000313" key="2">
    <source>
        <dbReference type="EMBL" id="KAG8065478.1"/>
    </source>
</evidence>
<comment type="caution">
    <text evidence="2">The sequence shown here is derived from an EMBL/GenBank/DDBJ whole genome shotgun (WGS) entry which is preliminary data.</text>
</comment>
<dbReference type="AlphaFoldDB" id="A0A8J5VZJ4"/>
<reference evidence="2" key="2">
    <citation type="submission" date="2021-02" db="EMBL/GenBank/DDBJ databases">
        <authorList>
            <person name="Kimball J.A."/>
            <person name="Haas M.W."/>
            <person name="Macchietto M."/>
            <person name="Kono T."/>
            <person name="Duquette J."/>
            <person name="Shao M."/>
        </authorList>
    </citation>
    <scope>NUCLEOTIDE SEQUENCE</scope>
    <source>
        <tissue evidence="2">Fresh leaf tissue</tissue>
    </source>
</reference>
<accession>A0A8J5VZJ4</accession>
<evidence type="ECO:0000256" key="1">
    <source>
        <dbReference type="SAM" id="MobiDB-lite"/>
    </source>
</evidence>
<proteinExistence type="predicted"/>
<reference evidence="2" key="1">
    <citation type="journal article" date="2021" name="bioRxiv">
        <title>Whole Genome Assembly and Annotation of Northern Wild Rice, Zizania palustris L., Supports a Whole Genome Duplication in the Zizania Genus.</title>
        <authorList>
            <person name="Haas M."/>
            <person name="Kono T."/>
            <person name="Macchietto M."/>
            <person name="Millas R."/>
            <person name="McGilp L."/>
            <person name="Shao M."/>
            <person name="Duquette J."/>
            <person name="Hirsch C.N."/>
            <person name="Kimball J."/>
        </authorList>
    </citation>
    <scope>NUCLEOTIDE SEQUENCE</scope>
    <source>
        <tissue evidence="2">Fresh leaf tissue</tissue>
    </source>
</reference>
<name>A0A8J5VZJ4_ZIZPA</name>
<dbReference type="Proteomes" id="UP000729402">
    <property type="component" value="Unassembled WGS sequence"/>
</dbReference>
<feature type="region of interest" description="Disordered" evidence="1">
    <location>
        <begin position="75"/>
        <end position="94"/>
    </location>
</feature>
<protein>
    <submittedName>
        <fullName evidence="2">Uncharacterized protein</fullName>
    </submittedName>
</protein>
<organism evidence="2 3">
    <name type="scientific">Zizania palustris</name>
    <name type="common">Northern wild rice</name>
    <dbReference type="NCBI Taxonomy" id="103762"/>
    <lineage>
        <taxon>Eukaryota</taxon>
        <taxon>Viridiplantae</taxon>
        <taxon>Streptophyta</taxon>
        <taxon>Embryophyta</taxon>
        <taxon>Tracheophyta</taxon>
        <taxon>Spermatophyta</taxon>
        <taxon>Magnoliopsida</taxon>
        <taxon>Liliopsida</taxon>
        <taxon>Poales</taxon>
        <taxon>Poaceae</taxon>
        <taxon>BOP clade</taxon>
        <taxon>Oryzoideae</taxon>
        <taxon>Oryzeae</taxon>
        <taxon>Zizaniinae</taxon>
        <taxon>Zizania</taxon>
    </lineage>
</organism>
<gene>
    <name evidence="2" type="ORF">GUJ93_ZPchr0004g39247</name>
</gene>
<dbReference type="EMBL" id="JAAALK010000285">
    <property type="protein sequence ID" value="KAG8065478.1"/>
    <property type="molecule type" value="Genomic_DNA"/>
</dbReference>